<dbReference type="EC" id="4.1.3.17" evidence="10"/>
<comment type="cofactor">
    <cofactor evidence="9">
        <name>Mg(2+)</name>
        <dbReference type="ChEBI" id="CHEBI:18420"/>
    </cofactor>
</comment>
<dbReference type="RefSeq" id="WP_191819672.1">
    <property type="nucleotide sequence ID" value="NZ_JACYFT010000002.1"/>
</dbReference>
<evidence type="ECO:0000256" key="6">
    <source>
        <dbReference type="ARBA" id="ARBA00023239"/>
    </source>
</evidence>
<dbReference type="InterPro" id="IPR005493">
    <property type="entry name" value="RraA/RraA-like"/>
</dbReference>
<dbReference type="InterPro" id="IPR036704">
    <property type="entry name" value="RraA/RraA-like_sf"/>
</dbReference>
<sequence>MTFESPIAFSTCDFCDVHKDDLSGDFRVLAPLYNDYGGVLRFCGEVVTIKCHEDNTPVKLAVEQAGLGRVLVVDGGGSLRRALLGGNLAASAARNGWAGLVIDGCVRDLAELRAALVGIRALAHTPLPTVRQQPGHTGVPVLLQGVWVRPGDWLYADEDGIVVHPRPLHST</sequence>
<feature type="binding site" evidence="9">
    <location>
        <position position="107"/>
    </location>
    <ligand>
        <name>substrate</name>
    </ligand>
</feature>
<dbReference type="CDD" id="cd16841">
    <property type="entry name" value="RraA_family"/>
    <property type="match status" value="1"/>
</dbReference>
<evidence type="ECO:0000256" key="9">
    <source>
        <dbReference type="PIRSR" id="PIRSR605493-1"/>
    </source>
</evidence>
<dbReference type="GO" id="GO:0046872">
    <property type="term" value="F:metal ion binding"/>
    <property type="evidence" value="ECO:0007669"/>
    <property type="project" value="UniProtKB-KW"/>
</dbReference>
<dbReference type="GO" id="GO:0051252">
    <property type="term" value="P:regulation of RNA metabolic process"/>
    <property type="evidence" value="ECO:0007669"/>
    <property type="project" value="InterPro"/>
</dbReference>
<comment type="caution">
    <text evidence="11">The sequence shown here is derived from an EMBL/GenBank/DDBJ whole genome shotgun (WGS) entry which is preliminary data.</text>
</comment>
<evidence type="ECO:0000256" key="7">
    <source>
        <dbReference type="ARBA" id="ARBA00025046"/>
    </source>
</evidence>
<comment type="catalytic activity">
    <reaction evidence="1 10">
        <text>4-hydroxy-4-methyl-2-oxoglutarate = 2 pyruvate</text>
        <dbReference type="Rhea" id="RHEA:22748"/>
        <dbReference type="ChEBI" id="CHEBI:15361"/>
        <dbReference type="ChEBI" id="CHEBI:58276"/>
        <dbReference type="EC" id="4.1.3.17"/>
    </reaction>
</comment>
<dbReference type="PANTHER" id="PTHR33254:SF4">
    <property type="entry name" value="4-HYDROXY-4-METHYL-2-OXOGLUTARATE ALDOLASE 3-RELATED"/>
    <property type="match status" value="1"/>
</dbReference>
<dbReference type="Proteomes" id="UP000647424">
    <property type="component" value="Unassembled WGS sequence"/>
</dbReference>
<evidence type="ECO:0000256" key="8">
    <source>
        <dbReference type="ARBA" id="ARBA00047973"/>
    </source>
</evidence>
<comment type="similarity">
    <text evidence="3 10">Belongs to the class II aldolase/RraA-like family.</text>
</comment>
<dbReference type="InterPro" id="IPR010203">
    <property type="entry name" value="RraA"/>
</dbReference>
<evidence type="ECO:0000256" key="1">
    <source>
        <dbReference type="ARBA" id="ARBA00001342"/>
    </source>
</evidence>
<keyword evidence="6 10" id="KW-0456">Lyase</keyword>
<feature type="binding site" evidence="9">
    <location>
        <begin position="85"/>
        <end position="88"/>
    </location>
    <ligand>
        <name>substrate</name>
    </ligand>
</feature>
<evidence type="ECO:0000256" key="5">
    <source>
        <dbReference type="ARBA" id="ARBA00022723"/>
    </source>
</evidence>
<protein>
    <recommendedName>
        <fullName evidence="10">4-hydroxy-4-methyl-2-oxoglutarate aldolase</fullName>
        <shortName evidence="10">HMG aldolase</shortName>
        <ecNumber evidence="10">4.1.1.112</ecNumber>
        <ecNumber evidence="10">4.1.3.17</ecNumber>
    </recommendedName>
    <alternativeName>
        <fullName evidence="10">Oxaloacetate decarboxylase</fullName>
    </alternativeName>
</protein>
<comment type="subunit">
    <text evidence="4 10">Homotrimer.</text>
</comment>
<keyword evidence="9" id="KW-0460">Magnesium</keyword>
<dbReference type="NCBIfam" id="NF006875">
    <property type="entry name" value="PRK09372.1"/>
    <property type="match status" value="1"/>
</dbReference>
<keyword evidence="12" id="KW-1185">Reference proteome</keyword>
<feature type="binding site" evidence="9">
    <location>
        <position position="108"/>
    </location>
    <ligand>
        <name>Mg(2+)</name>
        <dbReference type="ChEBI" id="CHEBI:18420"/>
    </ligand>
</feature>
<dbReference type="NCBIfam" id="TIGR01935">
    <property type="entry name" value="NOT-MenG"/>
    <property type="match status" value="1"/>
</dbReference>
<dbReference type="SUPFAM" id="SSF89562">
    <property type="entry name" value="RraA-like"/>
    <property type="match status" value="1"/>
</dbReference>
<evidence type="ECO:0000256" key="2">
    <source>
        <dbReference type="ARBA" id="ARBA00001968"/>
    </source>
</evidence>
<evidence type="ECO:0000256" key="4">
    <source>
        <dbReference type="ARBA" id="ARBA00011233"/>
    </source>
</evidence>
<dbReference type="AlphaFoldDB" id="A0A927FIA0"/>
<evidence type="ECO:0000256" key="3">
    <source>
        <dbReference type="ARBA" id="ARBA00008621"/>
    </source>
</evidence>
<dbReference type="GO" id="GO:0008428">
    <property type="term" value="F:ribonuclease inhibitor activity"/>
    <property type="evidence" value="ECO:0007669"/>
    <property type="project" value="InterPro"/>
</dbReference>
<dbReference type="GO" id="GO:0008948">
    <property type="term" value="F:oxaloacetate decarboxylase activity"/>
    <property type="evidence" value="ECO:0007669"/>
    <property type="project" value="UniProtKB-EC"/>
</dbReference>
<name>A0A927FIA0_9BURK</name>
<gene>
    <name evidence="11" type="primary">rraA</name>
    <name evidence="11" type="ORF">IC609_11735</name>
</gene>
<dbReference type="PANTHER" id="PTHR33254">
    <property type="entry name" value="4-HYDROXY-4-METHYL-2-OXOGLUTARATE ALDOLASE 3-RELATED"/>
    <property type="match status" value="1"/>
</dbReference>
<dbReference type="EMBL" id="JACYFT010000002">
    <property type="protein sequence ID" value="MBD8051221.1"/>
    <property type="molecule type" value="Genomic_DNA"/>
</dbReference>
<evidence type="ECO:0000313" key="11">
    <source>
        <dbReference type="EMBL" id="MBD8051221.1"/>
    </source>
</evidence>
<organism evidence="11 12">
    <name type="scientific">Limnohabitans radicicola</name>
    <dbReference type="NCBI Taxonomy" id="2771427"/>
    <lineage>
        <taxon>Bacteria</taxon>
        <taxon>Pseudomonadati</taxon>
        <taxon>Pseudomonadota</taxon>
        <taxon>Betaproteobacteria</taxon>
        <taxon>Burkholderiales</taxon>
        <taxon>Comamonadaceae</taxon>
        <taxon>Limnohabitans</taxon>
    </lineage>
</organism>
<evidence type="ECO:0000313" key="12">
    <source>
        <dbReference type="Proteomes" id="UP000647424"/>
    </source>
</evidence>
<dbReference type="Pfam" id="PF03737">
    <property type="entry name" value="RraA-like"/>
    <property type="match status" value="1"/>
</dbReference>
<reference evidence="11" key="1">
    <citation type="submission" date="2020-09" db="EMBL/GenBank/DDBJ databases">
        <title>Genome seq and assembly of Limnohabitants sp.</title>
        <authorList>
            <person name="Chhetri G."/>
        </authorList>
    </citation>
    <scope>NUCLEOTIDE SEQUENCE</scope>
    <source>
        <strain evidence="11">JUR4</strain>
    </source>
</reference>
<evidence type="ECO:0000256" key="10">
    <source>
        <dbReference type="RuleBase" id="RU004338"/>
    </source>
</evidence>
<proteinExistence type="inferred from homology"/>
<comment type="function">
    <text evidence="7 10">Catalyzes the aldol cleavage of 4-hydroxy-4-methyl-2-oxoglutarate (HMG) into 2 molecules of pyruvate. Also contains a secondary oxaloacetate (OAA) decarboxylase activity due to the common pyruvate enolate transition state formed following C-C bond cleavage in the retro-aldol and decarboxylation reactions.</text>
</comment>
<dbReference type="EC" id="4.1.1.112" evidence="10"/>
<comment type="catalytic activity">
    <reaction evidence="8 10">
        <text>oxaloacetate + H(+) = pyruvate + CO2</text>
        <dbReference type="Rhea" id="RHEA:15641"/>
        <dbReference type="ChEBI" id="CHEBI:15361"/>
        <dbReference type="ChEBI" id="CHEBI:15378"/>
        <dbReference type="ChEBI" id="CHEBI:16452"/>
        <dbReference type="ChEBI" id="CHEBI:16526"/>
        <dbReference type="EC" id="4.1.1.112"/>
    </reaction>
</comment>
<accession>A0A927FIA0</accession>
<keyword evidence="5 9" id="KW-0479">Metal-binding</keyword>
<comment type="cofactor">
    <cofactor evidence="2 10">
        <name>a divalent metal cation</name>
        <dbReference type="ChEBI" id="CHEBI:60240"/>
    </cofactor>
</comment>
<dbReference type="Gene3D" id="3.50.30.40">
    <property type="entry name" value="Ribonuclease E inhibitor RraA/RraA-like"/>
    <property type="match status" value="1"/>
</dbReference>
<dbReference type="GO" id="GO:0047443">
    <property type="term" value="F:4-hydroxy-4-methyl-2-oxoglutarate aldolase activity"/>
    <property type="evidence" value="ECO:0007669"/>
    <property type="project" value="UniProtKB-EC"/>
</dbReference>